<evidence type="ECO:0000313" key="11">
    <source>
        <dbReference type="Proteomes" id="UP001156905"/>
    </source>
</evidence>
<dbReference type="PANTHER" id="PTHR43642">
    <property type="entry name" value="HYBRID SIGNAL TRANSDUCTION HISTIDINE KINASE G"/>
    <property type="match status" value="1"/>
</dbReference>
<dbReference type="SUPFAM" id="SSF55785">
    <property type="entry name" value="PYP-like sensor domain (PAS domain)"/>
    <property type="match status" value="1"/>
</dbReference>
<dbReference type="Pfam" id="PF13426">
    <property type="entry name" value="PAS_9"/>
    <property type="match status" value="1"/>
</dbReference>
<evidence type="ECO:0000259" key="9">
    <source>
        <dbReference type="PROSITE" id="PS50113"/>
    </source>
</evidence>
<dbReference type="SUPFAM" id="SSF52540">
    <property type="entry name" value="P-loop containing nucleoside triphosphate hydrolases"/>
    <property type="match status" value="1"/>
</dbReference>
<dbReference type="InterPro" id="IPR003594">
    <property type="entry name" value="HATPase_dom"/>
</dbReference>
<dbReference type="InterPro" id="IPR035965">
    <property type="entry name" value="PAS-like_dom_sf"/>
</dbReference>
<dbReference type="InterPro" id="IPR029016">
    <property type="entry name" value="GAF-like_dom_sf"/>
</dbReference>
<dbReference type="Gene3D" id="3.40.50.300">
    <property type="entry name" value="P-loop containing nucleotide triphosphate hydrolases"/>
    <property type="match status" value="1"/>
</dbReference>
<dbReference type="SUPFAM" id="SSF56112">
    <property type="entry name" value="Protein kinase-like (PK-like)"/>
    <property type="match status" value="1"/>
</dbReference>
<dbReference type="EC" id="2.7.13.3" evidence="2"/>
<dbReference type="Pfam" id="PF25503">
    <property type="entry name" value="TPR_CHK1"/>
    <property type="match status" value="1"/>
</dbReference>
<dbReference type="PROSITE" id="PS50109">
    <property type="entry name" value="HIS_KIN"/>
    <property type="match status" value="1"/>
</dbReference>
<evidence type="ECO:0000313" key="10">
    <source>
        <dbReference type="EMBL" id="GLR85263.1"/>
    </source>
</evidence>
<comment type="catalytic activity">
    <reaction evidence="1">
        <text>ATP + protein L-histidine = ADP + protein N-phospho-L-histidine.</text>
        <dbReference type="EC" id="2.7.13.3"/>
    </reaction>
</comment>
<dbReference type="Gene3D" id="3.30.450.40">
    <property type="match status" value="1"/>
</dbReference>
<evidence type="ECO:0000256" key="4">
    <source>
        <dbReference type="SAM" id="Coils"/>
    </source>
</evidence>
<dbReference type="Pfam" id="PF00069">
    <property type="entry name" value="Pkinase"/>
    <property type="match status" value="1"/>
</dbReference>
<dbReference type="SUPFAM" id="SSF55781">
    <property type="entry name" value="GAF domain-like"/>
    <property type="match status" value="1"/>
</dbReference>
<keyword evidence="11" id="KW-1185">Reference proteome</keyword>
<keyword evidence="3" id="KW-0597">Phosphoprotein</keyword>
<dbReference type="SUPFAM" id="SSF47384">
    <property type="entry name" value="Homodimeric domain of signal transducing histidine kinase"/>
    <property type="match status" value="1"/>
</dbReference>
<feature type="domain" description="Protein kinase" evidence="6">
    <location>
        <begin position="1"/>
        <end position="269"/>
    </location>
</feature>
<reference evidence="11" key="1">
    <citation type="journal article" date="2019" name="Int. J. Syst. Evol. Microbiol.">
        <title>The Global Catalogue of Microorganisms (GCM) 10K type strain sequencing project: providing services to taxonomists for standard genome sequencing and annotation.</title>
        <authorList>
            <consortium name="The Broad Institute Genomics Platform"/>
            <consortium name="The Broad Institute Genome Sequencing Center for Infectious Disease"/>
            <person name="Wu L."/>
            <person name="Ma J."/>
        </authorList>
    </citation>
    <scope>NUCLEOTIDE SEQUENCE [LARGE SCALE GENOMIC DNA]</scope>
    <source>
        <strain evidence="11">NBRC 102520</strain>
    </source>
</reference>
<dbReference type="SUPFAM" id="SSF55874">
    <property type="entry name" value="ATPase domain of HSP90 chaperone/DNA topoisomerase II/histidine kinase"/>
    <property type="match status" value="1"/>
</dbReference>
<dbReference type="CDD" id="cd00082">
    <property type="entry name" value="HisKA"/>
    <property type="match status" value="1"/>
</dbReference>
<dbReference type="SMART" id="SM00091">
    <property type="entry name" value="PAS"/>
    <property type="match status" value="1"/>
</dbReference>
<sequence>MDAVRSNGRFHVAWEDGERVFCRGWHRTSDGNLVAALAVRPSSEHPRPAIIDRLAHEYAWKDELDPAWAVRPLDLLHEGGRTVLLLEDPGGEPLANLIGVPMEVESFLPLAMGIAVAVGNVHRRGLIHKDLKPTNIFVNGTTGEVKLTGFGIASRLPREHQSPSPPEVIAGTLPYMSPEQTGRMNRSIDTRSDLYSLGVTFYQMLTGSLPFSAIDPMEWVHCHIARHPMPPNERVNAIPAPVAAIVLKLLAKNAESRYQTAAGVEADLLRCLSEWDAHGRIHSFALAIHDTSDRLLIPEKLYGREVEVDSLFAAFDRVVTDGMTEIVLISGCAGIGKSSVVNELHKALVPPRGLFASGKFDQYKRDIPYATLAQAFQSLVRQLLSKNDEEISLWRALLLDALGFNGQLMIKLIPELALIIGEQPAVPELPPQEDYNRFQRVFRRFVGVFARPEHPLALFLDDLQWLDTGTLEMLEHLATHPEIGHLLLVGAYRHNEVGASHPLKRILETIRAAGGRVRETLLAPLKQEAIEQMVAESLHCGQVSAQPLANLIHQKTEGNPFFAIQFFLVLGEEGLLQFDHTSARWAWDVSRIRAKGFSDNVLELMAGKLRRLPDTTRSALGQLACLGNLAEIATIILVHGEPEENIHATLREAVLAGLIFKVEGAYKFIHDRVHEAAYGLIPESERAATHLRIGRVLAARTAPNQLEDAIFDILNHLNRGVALIKAHDEREQVAALNVLAGKRAKSSTAYASARNYLMQATKLSSPNAWTSRYEQTFELYLLLSECEYLAGNFEAADALFDIILGRASSNLDRAKVHSLRIKLYQVAGKYDQGLAVALNALSSFGVTFPDTDQDITAAIEAQFGNLPVNLAGRPIGALLDAAVAIDPVRRTIIELLVDATPCAYIARPPLFPLVALEGVNRSIRDGNTEQSSYVYGVFALWLVSLKGDIGSAYQFSEMSLRLNERFNNLRLRGTLLHLHGDHVNFWRRHFATGLPILEQAFEACLEVGDLVYAGFLAFETVWQLIEKGDALEDVLTSAGRYAAFAKQSHNDAVFETIRIEQQFIASLQGRTKTPLSFEDGTFDEATCFATIARAAFGCGIVFYHIMKQILAVLYGQYEDAMEAAVEAESVLGAAMAMPIEATHHFCHALTLTGLYPTASALQQEHYRSLLDEKLKKLRLWADNCPENYHSRYALVSAEIARIEQRDMDAMRLYEEAIRSAHEGGLIHNEAMASELAGQFYLAVGLETGGYAHLRNARACFLVWGADGKVRQLDELYPHLKENEPAPGVTSTISAPIEHLDLATVIKVSQAISGEIVLQRLVDSLMRMAVEQAGAERGLLIVVRGDKLQVEAEATSGGDTLIFQRGGRSVTTAMLPESMLQYVLRSRESVILGDAITQSPFDADPYVRERQARSILCLPLITQAKLIGVLYLENNITPHVFAPARIALLKLVASQAAIALENSRLYSDLQEREAKIRRLVDANIIGIVIFDLESRIIEANDAFLRIVGYDRAALASGQIRGVDLTAPEWRDRNAQMLEEVKTTGIAQPYEKEYLRRDGSRVPVLVGAASFEESGSQGVAFVLDLTERRRAESEARESERRYRETQTELAHANRVATMGQLTASIAHEVNQPITAMIGNAEASLRWLARRPPDLAEVRQLLERIAKDGRRVGNVVDRTRNLVKRAPLRTERVEINAAIDEVIELTRAEATKSHISVRTQFAEDLPPVGADRTQLQQVILNLIINAVYALNDNEARRELLISTSTDGSGGVLVSVRDSGKGISPEQLERLFDPFYTTKPGGMGMGLSICRSIIESHGGRIWAAANPPQGAAFHFTIPQLDNVVV</sequence>
<evidence type="ECO:0000256" key="1">
    <source>
        <dbReference type="ARBA" id="ARBA00000085"/>
    </source>
</evidence>
<dbReference type="InterPro" id="IPR036097">
    <property type="entry name" value="HisK_dim/P_sf"/>
</dbReference>
<dbReference type="Gene3D" id="3.30.450.20">
    <property type="entry name" value="PAS domain"/>
    <property type="match status" value="1"/>
</dbReference>
<dbReference type="InterPro" id="IPR004358">
    <property type="entry name" value="Sig_transdc_His_kin-like_C"/>
</dbReference>
<dbReference type="InterPro" id="IPR041664">
    <property type="entry name" value="AAA_16"/>
</dbReference>
<dbReference type="Pfam" id="PF13191">
    <property type="entry name" value="AAA_16"/>
    <property type="match status" value="1"/>
</dbReference>
<dbReference type="Gene3D" id="1.10.287.130">
    <property type="match status" value="1"/>
</dbReference>
<protein>
    <recommendedName>
        <fullName evidence="2">histidine kinase</fullName>
        <ecNumber evidence="2">2.7.13.3</ecNumber>
    </recommendedName>
</protein>
<feature type="domain" description="PAC" evidence="9">
    <location>
        <begin position="1546"/>
        <end position="1595"/>
    </location>
</feature>
<dbReference type="InterPro" id="IPR003661">
    <property type="entry name" value="HisK_dim/P_dom"/>
</dbReference>
<feature type="region of interest" description="Disordered" evidence="5">
    <location>
        <begin position="156"/>
        <end position="175"/>
    </location>
</feature>
<dbReference type="InterPro" id="IPR053159">
    <property type="entry name" value="Hybrid_Histidine_Kinase"/>
</dbReference>
<evidence type="ECO:0000259" key="8">
    <source>
        <dbReference type="PROSITE" id="PS50112"/>
    </source>
</evidence>
<dbReference type="InterPro" id="IPR005467">
    <property type="entry name" value="His_kinase_dom"/>
</dbReference>
<evidence type="ECO:0000256" key="2">
    <source>
        <dbReference type="ARBA" id="ARBA00012438"/>
    </source>
</evidence>
<dbReference type="PROSITE" id="PS00108">
    <property type="entry name" value="PROTEIN_KINASE_ST"/>
    <property type="match status" value="1"/>
</dbReference>
<dbReference type="InterPro" id="IPR036890">
    <property type="entry name" value="HATPase_C_sf"/>
</dbReference>
<dbReference type="SMART" id="SM00220">
    <property type="entry name" value="S_TKc"/>
    <property type="match status" value="1"/>
</dbReference>
<keyword evidence="10" id="KW-0808">Transferase</keyword>
<feature type="domain" description="PAS" evidence="8">
    <location>
        <begin position="1471"/>
        <end position="1543"/>
    </location>
</feature>
<comment type="caution">
    <text evidence="10">The sequence shown here is derived from an EMBL/GenBank/DDBJ whole genome shotgun (WGS) entry which is preliminary data.</text>
</comment>
<dbReference type="InterPro" id="IPR000700">
    <property type="entry name" value="PAS-assoc_C"/>
</dbReference>
<dbReference type="Pfam" id="PF00512">
    <property type="entry name" value="HisKA"/>
    <property type="match status" value="1"/>
</dbReference>
<dbReference type="InterPro" id="IPR003018">
    <property type="entry name" value="GAF"/>
</dbReference>
<evidence type="ECO:0000259" key="7">
    <source>
        <dbReference type="PROSITE" id="PS50109"/>
    </source>
</evidence>
<dbReference type="Proteomes" id="UP001156905">
    <property type="component" value="Unassembled WGS sequence"/>
</dbReference>
<dbReference type="PANTHER" id="PTHR43642:SF1">
    <property type="entry name" value="HYBRID SIGNAL TRANSDUCTION HISTIDINE KINASE G"/>
    <property type="match status" value="1"/>
</dbReference>
<dbReference type="CDD" id="cd14014">
    <property type="entry name" value="STKc_PknB_like"/>
    <property type="match status" value="1"/>
</dbReference>
<dbReference type="PRINTS" id="PR00344">
    <property type="entry name" value="BCTRLSENSOR"/>
</dbReference>
<feature type="domain" description="Histidine kinase" evidence="7">
    <location>
        <begin position="1622"/>
        <end position="1837"/>
    </location>
</feature>
<dbReference type="EMBL" id="BSOW01000005">
    <property type="protein sequence ID" value="GLR85263.1"/>
    <property type="molecule type" value="Genomic_DNA"/>
</dbReference>
<dbReference type="InterPro" id="IPR008271">
    <property type="entry name" value="Ser/Thr_kinase_AS"/>
</dbReference>
<keyword evidence="10" id="KW-0723">Serine/threonine-protein kinase</keyword>
<dbReference type="InterPro" id="IPR027417">
    <property type="entry name" value="P-loop_NTPase"/>
</dbReference>
<organism evidence="10 11">
    <name type="scientific">Bradyrhizobium iriomotense</name>
    <dbReference type="NCBI Taxonomy" id="441950"/>
    <lineage>
        <taxon>Bacteria</taxon>
        <taxon>Pseudomonadati</taxon>
        <taxon>Pseudomonadota</taxon>
        <taxon>Alphaproteobacteria</taxon>
        <taxon>Hyphomicrobiales</taxon>
        <taxon>Nitrobacteraceae</taxon>
        <taxon>Bradyrhizobium</taxon>
    </lineage>
</organism>
<feature type="coiled-coil region" evidence="4">
    <location>
        <begin position="1586"/>
        <end position="1613"/>
    </location>
</feature>
<dbReference type="GO" id="GO:0004674">
    <property type="term" value="F:protein serine/threonine kinase activity"/>
    <property type="evidence" value="ECO:0007669"/>
    <property type="project" value="UniProtKB-KW"/>
</dbReference>
<evidence type="ECO:0000259" key="6">
    <source>
        <dbReference type="PROSITE" id="PS50011"/>
    </source>
</evidence>
<evidence type="ECO:0000256" key="5">
    <source>
        <dbReference type="SAM" id="MobiDB-lite"/>
    </source>
</evidence>
<dbReference type="PROSITE" id="PS50112">
    <property type="entry name" value="PAS"/>
    <property type="match status" value="1"/>
</dbReference>
<dbReference type="PROSITE" id="PS50113">
    <property type="entry name" value="PAC"/>
    <property type="match status" value="1"/>
</dbReference>
<dbReference type="CDD" id="cd00130">
    <property type="entry name" value="PAS"/>
    <property type="match status" value="1"/>
</dbReference>
<dbReference type="InterPro" id="IPR000719">
    <property type="entry name" value="Prot_kinase_dom"/>
</dbReference>
<dbReference type="Pfam" id="PF02518">
    <property type="entry name" value="HATPase_c"/>
    <property type="match status" value="1"/>
</dbReference>
<dbReference type="InterPro" id="IPR011009">
    <property type="entry name" value="Kinase-like_dom_sf"/>
</dbReference>
<dbReference type="SMART" id="SM00388">
    <property type="entry name" value="HisKA"/>
    <property type="match status" value="1"/>
</dbReference>
<name>A0ABQ6AUN0_9BRAD</name>
<keyword evidence="10" id="KW-0418">Kinase</keyword>
<dbReference type="PROSITE" id="PS50011">
    <property type="entry name" value="PROTEIN_KINASE_DOM"/>
    <property type="match status" value="1"/>
</dbReference>
<dbReference type="InterPro" id="IPR000014">
    <property type="entry name" value="PAS"/>
</dbReference>
<dbReference type="Pfam" id="PF01590">
    <property type="entry name" value="GAF"/>
    <property type="match status" value="1"/>
</dbReference>
<dbReference type="SMART" id="SM00387">
    <property type="entry name" value="HATPase_c"/>
    <property type="match status" value="1"/>
</dbReference>
<dbReference type="SMART" id="SM00065">
    <property type="entry name" value="GAF"/>
    <property type="match status" value="1"/>
</dbReference>
<evidence type="ECO:0000256" key="3">
    <source>
        <dbReference type="ARBA" id="ARBA00022553"/>
    </source>
</evidence>
<dbReference type="Gene3D" id="3.30.565.10">
    <property type="entry name" value="Histidine kinase-like ATPase, C-terminal domain"/>
    <property type="match status" value="1"/>
</dbReference>
<dbReference type="RefSeq" id="WP_284264189.1">
    <property type="nucleotide sequence ID" value="NZ_BSOW01000005.1"/>
</dbReference>
<gene>
    <name evidence="10" type="ORF">GCM10007857_19730</name>
</gene>
<keyword evidence="4" id="KW-0175">Coiled coil</keyword>
<proteinExistence type="predicted"/>
<dbReference type="Gene3D" id="1.10.510.10">
    <property type="entry name" value="Transferase(Phosphotransferase) domain 1"/>
    <property type="match status" value="1"/>
</dbReference>
<dbReference type="NCBIfam" id="TIGR00229">
    <property type="entry name" value="sensory_box"/>
    <property type="match status" value="1"/>
</dbReference>
<accession>A0ABQ6AUN0</accession>